<dbReference type="PANTHER" id="PTHR43479:SF11">
    <property type="entry name" value="ACREF_ENVCD OPERON REPRESSOR-RELATED"/>
    <property type="match status" value="1"/>
</dbReference>
<protein>
    <submittedName>
        <fullName evidence="4">Transcriptional regulator, TetR family</fullName>
    </submittedName>
</protein>
<dbReference type="InterPro" id="IPR050624">
    <property type="entry name" value="HTH-type_Tx_Regulator"/>
</dbReference>
<gene>
    <name evidence="4" type="ORF">SAMN05443550_10439</name>
</gene>
<keyword evidence="1 2" id="KW-0238">DNA-binding</keyword>
<evidence type="ECO:0000313" key="5">
    <source>
        <dbReference type="Proteomes" id="UP000198850"/>
    </source>
</evidence>
<dbReference type="GO" id="GO:0003677">
    <property type="term" value="F:DNA binding"/>
    <property type="evidence" value="ECO:0007669"/>
    <property type="project" value="UniProtKB-UniRule"/>
</dbReference>
<sequence length="202" mass="23520">MNVQLEDNYGKREAVLKSTLALIKEYGFHGTPMSMIAKHAGVAAGTIYHYFDSKETLIVELYIHVKDRLAKAILVYDDKKLPYKDRFFNLMINQYNFYIENPDALVFLEQYVNSPFAKNYPEKESQLFIDKVHTFFNYGIENAYFRNIDPRLLAPTVKGTLVAAANFQLSEHIVFSKEDLIEVINIVWDGIKRQNLQHIQYP</sequence>
<dbReference type="PANTHER" id="PTHR43479">
    <property type="entry name" value="ACREF/ENVCD OPERON REPRESSOR-RELATED"/>
    <property type="match status" value="1"/>
</dbReference>
<dbReference type="AlphaFoldDB" id="A0A1H4CG42"/>
<dbReference type="SUPFAM" id="SSF48498">
    <property type="entry name" value="Tetracyclin repressor-like, C-terminal domain"/>
    <property type="match status" value="1"/>
</dbReference>
<dbReference type="InterPro" id="IPR001647">
    <property type="entry name" value="HTH_TetR"/>
</dbReference>
<dbReference type="EMBL" id="FNRA01000004">
    <property type="protein sequence ID" value="SEA59347.1"/>
    <property type="molecule type" value="Genomic_DNA"/>
</dbReference>
<name>A0A1H4CG42_9SPHI</name>
<evidence type="ECO:0000256" key="2">
    <source>
        <dbReference type="PROSITE-ProRule" id="PRU00335"/>
    </source>
</evidence>
<dbReference type="STRING" id="425514.SAMN05443550_10439"/>
<dbReference type="Pfam" id="PF00440">
    <property type="entry name" value="TetR_N"/>
    <property type="match status" value="1"/>
</dbReference>
<keyword evidence="5" id="KW-1185">Reference proteome</keyword>
<dbReference type="Pfam" id="PF22604">
    <property type="entry name" value="TetR_HI_0893_C"/>
    <property type="match status" value="1"/>
</dbReference>
<feature type="domain" description="HTH tetR-type" evidence="3">
    <location>
        <begin position="9"/>
        <end position="69"/>
    </location>
</feature>
<dbReference type="InterPro" id="IPR009057">
    <property type="entry name" value="Homeodomain-like_sf"/>
</dbReference>
<dbReference type="Gene3D" id="1.10.357.10">
    <property type="entry name" value="Tetracycline Repressor, domain 2"/>
    <property type="match status" value="1"/>
</dbReference>
<dbReference type="InterPro" id="IPR036271">
    <property type="entry name" value="Tet_transcr_reg_TetR-rel_C_sf"/>
</dbReference>
<evidence type="ECO:0000256" key="1">
    <source>
        <dbReference type="ARBA" id="ARBA00023125"/>
    </source>
</evidence>
<dbReference type="SUPFAM" id="SSF46689">
    <property type="entry name" value="Homeodomain-like"/>
    <property type="match status" value="1"/>
</dbReference>
<dbReference type="PRINTS" id="PR00455">
    <property type="entry name" value="HTHTETR"/>
</dbReference>
<accession>A0A1H4CG42</accession>
<dbReference type="Proteomes" id="UP000198850">
    <property type="component" value="Unassembled WGS sequence"/>
</dbReference>
<feature type="DNA-binding region" description="H-T-H motif" evidence="2">
    <location>
        <begin position="32"/>
        <end position="51"/>
    </location>
</feature>
<organism evidence="4 5">
    <name type="scientific">Pedobacter hartonius</name>
    <dbReference type="NCBI Taxonomy" id="425514"/>
    <lineage>
        <taxon>Bacteria</taxon>
        <taxon>Pseudomonadati</taxon>
        <taxon>Bacteroidota</taxon>
        <taxon>Sphingobacteriia</taxon>
        <taxon>Sphingobacteriales</taxon>
        <taxon>Sphingobacteriaceae</taxon>
        <taxon>Pedobacter</taxon>
    </lineage>
</organism>
<dbReference type="OrthoDB" id="6430772at2"/>
<dbReference type="InterPro" id="IPR054422">
    <property type="entry name" value="TetR-like_HI_0893_C"/>
</dbReference>
<dbReference type="PROSITE" id="PS50977">
    <property type="entry name" value="HTH_TETR_2"/>
    <property type="match status" value="1"/>
</dbReference>
<dbReference type="RefSeq" id="WP_090556193.1">
    <property type="nucleotide sequence ID" value="NZ_FNRA01000004.1"/>
</dbReference>
<evidence type="ECO:0000259" key="3">
    <source>
        <dbReference type="PROSITE" id="PS50977"/>
    </source>
</evidence>
<proteinExistence type="predicted"/>
<evidence type="ECO:0000313" key="4">
    <source>
        <dbReference type="EMBL" id="SEA59347.1"/>
    </source>
</evidence>
<reference evidence="4 5" key="1">
    <citation type="submission" date="2016-10" db="EMBL/GenBank/DDBJ databases">
        <authorList>
            <person name="de Groot N.N."/>
        </authorList>
    </citation>
    <scope>NUCLEOTIDE SEQUENCE [LARGE SCALE GENOMIC DNA]</scope>
    <source>
        <strain evidence="4 5">DSM 19033</strain>
    </source>
</reference>